<keyword evidence="4" id="KW-0501">Molybdenum cofactor biosynthesis</keyword>
<accession>A0A1S3D7Z6</accession>
<dbReference type="GO" id="GO:0005737">
    <property type="term" value="C:cytoplasm"/>
    <property type="evidence" value="ECO:0007669"/>
    <property type="project" value="TreeGrafter"/>
</dbReference>
<dbReference type="Proteomes" id="UP000079169">
    <property type="component" value="Unplaced"/>
</dbReference>
<evidence type="ECO:0000256" key="4">
    <source>
        <dbReference type="ARBA" id="ARBA00023150"/>
    </source>
</evidence>
<keyword evidence="2" id="KW-0547">Nucleotide-binding</keyword>
<dbReference type="CDD" id="cd00757">
    <property type="entry name" value="ThiF_MoeB_HesA_family"/>
    <property type="match status" value="1"/>
</dbReference>
<dbReference type="InterPro" id="IPR001763">
    <property type="entry name" value="Rhodanese-like_dom"/>
</dbReference>
<organism evidence="8 9">
    <name type="scientific">Diaphorina citri</name>
    <name type="common">Asian citrus psyllid</name>
    <dbReference type="NCBI Taxonomy" id="121845"/>
    <lineage>
        <taxon>Eukaryota</taxon>
        <taxon>Metazoa</taxon>
        <taxon>Ecdysozoa</taxon>
        <taxon>Arthropoda</taxon>
        <taxon>Hexapoda</taxon>
        <taxon>Insecta</taxon>
        <taxon>Pterygota</taxon>
        <taxon>Neoptera</taxon>
        <taxon>Paraneoptera</taxon>
        <taxon>Hemiptera</taxon>
        <taxon>Sternorrhyncha</taxon>
        <taxon>Psylloidea</taxon>
        <taxon>Psyllidae</taxon>
        <taxon>Diaphorininae</taxon>
        <taxon>Diaphorina</taxon>
    </lineage>
</organism>
<keyword evidence="3" id="KW-0067">ATP-binding</keyword>
<dbReference type="InterPro" id="IPR000594">
    <property type="entry name" value="ThiF_NAD_FAD-bd"/>
</dbReference>
<dbReference type="AlphaFoldDB" id="A0A1S3D7Z6"/>
<dbReference type="GO" id="GO:0004792">
    <property type="term" value="F:thiosulfate-cyanide sulfurtransferase activity"/>
    <property type="evidence" value="ECO:0007669"/>
    <property type="project" value="TreeGrafter"/>
</dbReference>
<evidence type="ECO:0000256" key="2">
    <source>
        <dbReference type="ARBA" id="ARBA00022741"/>
    </source>
</evidence>
<dbReference type="SMART" id="SM00450">
    <property type="entry name" value="RHOD"/>
    <property type="match status" value="1"/>
</dbReference>
<dbReference type="SUPFAM" id="SSF69572">
    <property type="entry name" value="Activating enzymes of the ubiquitin-like proteins"/>
    <property type="match status" value="1"/>
</dbReference>
<gene>
    <name evidence="9" type="primary">LOC103513305</name>
</gene>
<evidence type="ECO:0000256" key="5">
    <source>
        <dbReference type="ARBA" id="ARBA00030971"/>
    </source>
</evidence>
<reference evidence="9" key="1">
    <citation type="submission" date="2025-08" db="UniProtKB">
        <authorList>
            <consortium name="RefSeq"/>
        </authorList>
    </citation>
    <scope>IDENTIFICATION</scope>
</reference>
<feature type="domain" description="Rhodanese" evidence="7">
    <location>
        <begin position="414"/>
        <end position="523"/>
    </location>
</feature>
<feature type="compositionally biased region" description="Polar residues" evidence="6">
    <location>
        <begin position="94"/>
        <end position="105"/>
    </location>
</feature>
<name>A0A1S3D7Z6_DIACI</name>
<dbReference type="PANTHER" id="PTHR10953">
    <property type="entry name" value="UBIQUITIN-ACTIVATING ENZYME E1"/>
    <property type="match status" value="1"/>
</dbReference>
<evidence type="ECO:0000313" key="9">
    <source>
        <dbReference type="RefSeq" id="XP_008476345.1"/>
    </source>
</evidence>
<dbReference type="Gene3D" id="3.40.250.10">
    <property type="entry name" value="Rhodanese-like domain"/>
    <property type="match status" value="1"/>
</dbReference>
<evidence type="ECO:0000313" key="8">
    <source>
        <dbReference type="Proteomes" id="UP000079169"/>
    </source>
</evidence>
<dbReference type="GO" id="GO:0042292">
    <property type="term" value="F:URM1 activating enzyme activity"/>
    <property type="evidence" value="ECO:0007669"/>
    <property type="project" value="TreeGrafter"/>
</dbReference>
<dbReference type="STRING" id="121845.A0A1S3D7Z6"/>
<dbReference type="PROSITE" id="PS50206">
    <property type="entry name" value="RHODANESE_3"/>
    <property type="match status" value="1"/>
</dbReference>
<sequence>MDTEEAVRKVAQLKEKIRQLKEDLTNAETELETILEDRAFKSRPTDGASVRDDTIRRDVSNERDTNGAGQRGAHSTDSQVGDPASPEEIHREPNNVNQTTESDNPNGPVKVEDDCVWYGEVYSKFSKDITERYSRQILLDQVGVMGQEKLLNASVLIVGCGGTGSPCIQYLAASGVGTLGLADYDRVELSNLHRQVIHTTHTIGQPKVTSAKRFISAINRNTIVHAYQTLLDTSNACDIIRRYDVVVDACDNAPTRYLLNDACLREGRPLVSASALGLEGQLCVYNYKGGPCYRCIYPVPPPAETVGTCGDNGVLGPVPGVMGTLQAVETIKLLIGLPVMDKLLVYDAELSKFLSVKLRKKKEDCVCAHPADTQLVDYEVFCSSRANDKTPDISILDPTEHLTALDYRDEFLARRVAHTLLDVRSVDEFAMMSLNIASHATMADVQLMFAEAGECPAFLESLREDILAHRHVFVICRRGNDSQKVVQLLKRYVERHRPGVVYDIRNIKEGYKGWQKYVDNRIPTY</sequence>
<evidence type="ECO:0000259" key="7">
    <source>
        <dbReference type="PROSITE" id="PS50206"/>
    </source>
</evidence>
<dbReference type="GeneID" id="103513305"/>
<dbReference type="GO" id="GO:0005524">
    <property type="term" value="F:ATP binding"/>
    <property type="evidence" value="ECO:0007669"/>
    <property type="project" value="UniProtKB-KW"/>
</dbReference>
<dbReference type="PANTHER" id="PTHR10953:SF102">
    <property type="entry name" value="ADENYLYLTRANSFERASE AND SULFURTRANSFERASE MOCS3"/>
    <property type="match status" value="1"/>
</dbReference>
<dbReference type="GO" id="GO:0006777">
    <property type="term" value="P:Mo-molybdopterin cofactor biosynthetic process"/>
    <property type="evidence" value="ECO:0007669"/>
    <property type="project" value="UniProtKB-KW"/>
</dbReference>
<dbReference type="InterPro" id="IPR045886">
    <property type="entry name" value="ThiF/MoeB/HesA"/>
</dbReference>
<protein>
    <recommendedName>
        <fullName evidence="5">Ubiquitin activating enzyme 4</fullName>
    </recommendedName>
</protein>
<dbReference type="KEGG" id="dci:103513305"/>
<evidence type="ECO:0000256" key="6">
    <source>
        <dbReference type="SAM" id="MobiDB-lite"/>
    </source>
</evidence>
<dbReference type="RefSeq" id="XP_008476345.1">
    <property type="nucleotide sequence ID" value="XM_008478123.3"/>
</dbReference>
<dbReference type="InterPro" id="IPR035985">
    <property type="entry name" value="Ubiquitin-activating_enz"/>
</dbReference>
<dbReference type="CTD" id="34187"/>
<dbReference type="GO" id="GO:0016779">
    <property type="term" value="F:nucleotidyltransferase activity"/>
    <property type="evidence" value="ECO:0007669"/>
    <property type="project" value="UniProtKB-KW"/>
</dbReference>
<keyword evidence="8" id="KW-1185">Reference proteome</keyword>
<dbReference type="Gene3D" id="3.40.50.720">
    <property type="entry name" value="NAD(P)-binding Rossmann-like Domain"/>
    <property type="match status" value="1"/>
</dbReference>
<evidence type="ECO:0000256" key="3">
    <source>
        <dbReference type="ARBA" id="ARBA00022840"/>
    </source>
</evidence>
<dbReference type="FunFam" id="3.40.50.720:FF:000033">
    <property type="entry name" value="Adenylyltransferase and sulfurtransferase MOCS3"/>
    <property type="match status" value="1"/>
</dbReference>
<keyword evidence="1" id="KW-0808">Transferase</keyword>
<dbReference type="NCBIfam" id="NF004281">
    <property type="entry name" value="PRK05690.1"/>
    <property type="match status" value="1"/>
</dbReference>
<evidence type="ECO:0000256" key="1">
    <source>
        <dbReference type="ARBA" id="ARBA00022679"/>
    </source>
</evidence>
<feature type="compositionally biased region" description="Basic and acidic residues" evidence="6">
    <location>
        <begin position="35"/>
        <end position="65"/>
    </location>
</feature>
<dbReference type="GO" id="GO:0032447">
    <property type="term" value="P:protein urmylation"/>
    <property type="evidence" value="ECO:0007669"/>
    <property type="project" value="TreeGrafter"/>
</dbReference>
<dbReference type="Pfam" id="PF00581">
    <property type="entry name" value="Rhodanese"/>
    <property type="match status" value="1"/>
</dbReference>
<feature type="region of interest" description="Disordered" evidence="6">
    <location>
        <begin position="33"/>
        <end position="110"/>
    </location>
</feature>
<dbReference type="Pfam" id="PF00899">
    <property type="entry name" value="ThiF"/>
    <property type="match status" value="1"/>
</dbReference>
<dbReference type="OMA" id="WATEVDQ"/>
<dbReference type="PaxDb" id="121845-A0A1S3D7Z6"/>
<proteinExistence type="predicted"/>
<dbReference type="InterPro" id="IPR036873">
    <property type="entry name" value="Rhodanese-like_dom_sf"/>
</dbReference>
<dbReference type="GO" id="GO:0002143">
    <property type="term" value="P:tRNA wobble position uridine thiolation"/>
    <property type="evidence" value="ECO:0007669"/>
    <property type="project" value="TreeGrafter"/>
</dbReference>
<keyword evidence="9" id="KW-0548">Nucleotidyltransferase</keyword>